<feature type="domain" description="UspA" evidence="3">
    <location>
        <begin position="1"/>
        <end position="149"/>
    </location>
</feature>
<keyword evidence="5" id="KW-1185">Reference proteome</keyword>
<evidence type="ECO:0000313" key="4">
    <source>
        <dbReference type="EMBL" id="GGD93609.1"/>
    </source>
</evidence>
<sequence length="152" mass="17206">MQKVLIAIDYNPVSEKVAKQGYQLAKKLNCEVCLIHVVTDESYYEMSYSEFMGYVPVKDDIEKIMKADELHKVGIELLRSATEFLKDPNVQTHVAEGDTAKAILKYADEWQADLIVMGTHSHNSLEKIFLGTVASKIIEETNIPVHLIPVKR</sequence>
<dbReference type="Gene3D" id="3.40.50.620">
    <property type="entry name" value="HUPs"/>
    <property type="match status" value="1"/>
</dbReference>
<keyword evidence="2" id="KW-0963">Cytoplasm</keyword>
<evidence type="ECO:0000259" key="3">
    <source>
        <dbReference type="Pfam" id="PF00582"/>
    </source>
</evidence>
<reference evidence="4" key="1">
    <citation type="journal article" date="2014" name="Int. J. Syst. Evol. Microbiol.">
        <title>Complete genome sequence of Corynebacterium casei LMG S-19264T (=DSM 44701T), isolated from a smear-ripened cheese.</title>
        <authorList>
            <consortium name="US DOE Joint Genome Institute (JGI-PGF)"/>
            <person name="Walter F."/>
            <person name="Albersmeier A."/>
            <person name="Kalinowski J."/>
            <person name="Ruckert C."/>
        </authorList>
    </citation>
    <scope>NUCLEOTIDE SEQUENCE</scope>
    <source>
        <strain evidence="4">CGMCC 1.12924</strain>
    </source>
</reference>
<dbReference type="Proteomes" id="UP000652231">
    <property type="component" value="Unassembled WGS sequence"/>
</dbReference>
<dbReference type="PIRSF" id="PIRSF006276">
    <property type="entry name" value="UspA"/>
    <property type="match status" value="1"/>
</dbReference>
<dbReference type="GO" id="GO:0005737">
    <property type="term" value="C:cytoplasm"/>
    <property type="evidence" value="ECO:0007669"/>
    <property type="project" value="UniProtKB-SubCell"/>
</dbReference>
<dbReference type="AlphaFoldDB" id="A0A8J2VAT2"/>
<dbReference type="Pfam" id="PF00582">
    <property type="entry name" value="Usp"/>
    <property type="match status" value="1"/>
</dbReference>
<name>A0A8J2VAT2_9FLAO</name>
<evidence type="ECO:0000256" key="2">
    <source>
        <dbReference type="PIRNR" id="PIRNR006276"/>
    </source>
</evidence>
<comment type="subcellular location">
    <subcellularLocation>
        <location evidence="2">Cytoplasm</location>
    </subcellularLocation>
</comment>
<protein>
    <recommendedName>
        <fullName evidence="2">Universal stress protein</fullName>
    </recommendedName>
</protein>
<accession>A0A8J2VAT2</accession>
<dbReference type="SUPFAM" id="SSF52402">
    <property type="entry name" value="Adenine nucleotide alpha hydrolases-like"/>
    <property type="match status" value="1"/>
</dbReference>
<dbReference type="EMBL" id="BMGK01000006">
    <property type="protein sequence ID" value="GGD93609.1"/>
    <property type="molecule type" value="Genomic_DNA"/>
</dbReference>
<dbReference type="PANTHER" id="PTHR46268">
    <property type="entry name" value="STRESS RESPONSE PROTEIN NHAX"/>
    <property type="match status" value="1"/>
</dbReference>
<dbReference type="PANTHER" id="PTHR46268:SF15">
    <property type="entry name" value="UNIVERSAL STRESS PROTEIN HP_0031"/>
    <property type="match status" value="1"/>
</dbReference>
<dbReference type="PRINTS" id="PR01438">
    <property type="entry name" value="UNVRSLSTRESS"/>
</dbReference>
<evidence type="ECO:0000313" key="5">
    <source>
        <dbReference type="Proteomes" id="UP000652231"/>
    </source>
</evidence>
<reference evidence="4" key="2">
    <citation type="submission" date="2020-09" db="EMBL/GenBank/DDBJ databases">
        <authorList>
            <person name="Sun Q."/>
            <person name="Zhou Y."/>
        </authorList>
    </citation>
    <scope>NUCLEOTIDE SEQUENCE</scope>
    <source>
        <strain evidence="4">CGMCC 1.12924</strain>
    </source>
</reference>
<organism evidence="4 5">
    <name type="scientific">Planktosalinus lacus</name>
    <dbReference type="NCBI Taxonomy" id="1526573"/>
    <lineage>
        <taxon>Bacteria</taxon>
        <taxon>Pseudomonadati</taxon>
        <taxon>Bacteroidota</taxon>
        <taxon>Flavobacteriia</taxon>
        <taxon>Flavobacteriales</taxon>
        <taxon>Flavobacteriaceae</taxon>
        <taxon>Planktosalinus</taxon>
    </lineage>
</organism>
<dbReference type="RefSeq" id="WP_188441477.1">
    <property type="nucleotide sequence ID" value="NZ_BMGK01000006.1"/>
</dbReference>
<proteinExistence type="inferred from homology"/>
<evidence type="ECO:0000256" key="1">
    <source>
        <dbReference type="ARBA" id="ARBA00008791"/>
    </source>
</evidence>
<dbReference type="InterPro" id="IPR014729">
    <property type="entry name" value="Rossmann-like_a/b/a_fold"/>
</dbReference>
<dbReference type="CDD" id="cd00293">
    <property type="entry name" value="USP-like"/>
    <property type="match status" value="1"/>
</dbReference>
<gene>
    <name evidence="4" type="ORF">GCM10011312_16710</name>
</gene>
<dbReference type="InterPro" id="IPR006015">
    <property type="entry name" value="Universal_stress_UspA"/>
</dbReference>
<dbReference type="InterPro" id="IPR006016">
    <property type="entry name" value="UspA"/>
</dbReference>
<comment type="caution">
    <text evidence="4">The sequence shown here is derived from an EMBL/GenBank/DDBJ whole genome shotgun (WGS) entry which is preliminary data.</text>
</comment>
<comment type="similarity">
    <text evidence="1 2">Belongs to the universal stress protein A family.</text>
</comment>